<gene>
    <name evidence="27" type="primary">20202353</name>
    <name evidence="26" type="ORF">HELRODRAFT_168416</name>
</gene>
<reference evidence="28" key="1">
    <citation type="submission" date="2012-12" db="EMBL/GenBank/DDBJ databases">
        <authorList>
            <person name="Hellsten U."/>
            <person name="Grimwood J."/>
            <person name="Chapman J.A."/>
            <person name="Shapiro H."/>
            <person name="Aerts A."/>
            <person name="Otillar R.P."/>
            <person name="Terry A.Y."/>
            <person name="Boore J.L."/>
            <person name="Simakov O."/>
            <person name="Marletaz F."/>
            <person name="Cho S.-J."/>
            <person name="Edsinger-Gonzales E."/>
            <person name="Havlak P."/>
            <person name="Kuo D.-H."/>
            <person name="Larsson T."/>
            <person name="Lv J."/>
            <person name="Arendt D."/>
            <person name="Savage R."/>
            <person name="Osoegawa K."/>
            <person name="de Jong P."/>
            <person name="Lindberg D.R."/>
            <person name="Seaver E.C."/>
            <person name="Weisblat D.A."/>
            <person name="Putnam N.H."/>
            <person name="Grigoriev I.V."/>
            <person name="Rokhsar D.S."/>
        </authorList>
    </citation>
    <scope>NUCLEOTIDE SEQUENCE</scope>
</reference>
<dbReference type="KEGG" id="hro:HELRODRAFT_168416"/>
<feature type="region of interest" description="Disordered" evidence="20">
    <location>
        <begin position="446"/>
        <end position="481"/>
    </location>
</feature>
<evidence type="ECO:0000256" key="5">
    <source>
        <dbReference type="ARBA" id="ARBA00022723"/>
    </source>
</evidence>
<comment type="subcellular location">
    <subcellularLocation>
        <location evidence="1">Nucleus</location>
    </subcellularLocation>
</comment>
<dbReference type="InterPro" id="IPR056484">
    <property type="entry name" value="PHD_P300"/>
</dbReference>
<dbReference type="InterPro" id="IPR003101">
    <property type="entry name" value="KIX_dom"/>
</dbReference>
<dbReference type="Gene3D" id="1.10.246.20">
    <property type="entry name" value="Coactivator CBP, KIX domain"/>
    <property type="match status" value="1"/>
</dbReference>
<dbReference type="GO" id="GO:0004402">
    <property type="term" value="F:histone acetyltransferase activity"/>
    <property type="evidence" value="ECO:0000318"/>
    <property type="project" value="GO_Central"/>
</dbReference>
<evidence type="ECO:0000256" key="9">
    <source>
        <dbReference type="ARBA" id="ARBA00022853"/>
    </source>
</evidence>
<dbReference type="eggNOG" id="KOG1778">
    <property type="taxonomic scope" value="Eukaryota"/>
</dbReference>
<dbReference type="InterPro" id="IPR043145">
    <property type="entry name" value="Znf_ZZ_sf"/>
</dbReference>
<feature type="region of interest" description="Disordered" evidence="20">
    <location>
        <begin position="2603"/>
        <end position="2622"/>
    </location>
</feature>
<keyword evidence="12" id="KW-0010">Activator</keyword>
<evidence type="ECO:0000259" key="25">
    <source>
        <dbReference type="PROSITE" id="PS51727"/>
    </source>
</evidence>
<evidence type="ECO:0000256" key="7">
    <source>
        <dbReference type="ARBA" id="ARBA00022771"/>
    </source>
</evidence>
<dbReference type="SUPFAM" id="SSF47370">
    <property type="entry name" value="Bromodomain"/>
    <property type="match status" value="1"/>
</dbReference>
<feature type="domain" description="TAZ-type" evidence="22">
    <location>
        <begin position="1569"/>
        <end position="1650"/>
    </location>
</feature>
<dbReference type="PANTHER" id="PTHR13808:SF1">
    <property type="entry name" value="HISTONE ACETYLTRANSFERASE"/>
    <property type="match status" value="1"/>
</dbReference>
<dbReference type="GO" id="GO:0031490">
    <property type="term" value="F:chromatin DNA binding"/>
    <property type="evidence" value="ECO:0000318"/>
    <property type="project" value="GO_Central"/>
</dbReference>
<evidence type="ECO:0000256" key="15">
    <source>
        <dbReference type="ARBA" id="ARBA00023315"/>
    </source>
</evidence>
<dbReference type="PROSITE" id="PS51727">
    <property type="entry name" value="CBP_P300_HAT"/>
    <property type="match status" value="1"/>
</dbReference>
<keyword evidence="5 18" id="KW-0479">Metal-binding</keyword>
<feature type="region of interest" description="Disordered" evidence="20">
    <location>
        <begin position="2465"/>
        <end position="2500"/>
    </location>
</feature>
<evidence type="ECO:0000256" key="11">
    <source>
        <dbReference type="ARBA" id="ARBA00023117"/>
    </source>
</evidence>
<dbReference type="SMART" id="SM00291">
    <property type="entry name" value="ZnF_ZZ"/>
    <property type="match status" value="1"/>
</dbReference>
<feature type="compositionally biased region" description="Basic residues" evidence="20">
    <location>
        <begin position="1388"/>
        <end position="1404"/>
    </location>
</feature>
<comment type="catalytic activity">
    <reaction evidence="16">
        <text>L-lysyl-[protein] + acetyl-CoA = N(6)-acetyl-L-lysyl-[protein] + CoA + H(+)</text>
        <dbReference type="Rhea" id="RHEA:45948"/>
        <dbReference type="Rhea" id="RHEA-COMP:9752"/>
        <dbReference type="Rhea" id="RHEA-COMP:10731"/>
        <dbReference type="ChEBI" id="CHEBI:15378"/>
        <dbReference type="ChEBI" id="CHEBI:29969"/>
        <dbReference type="ChEBI" id="CHEBI:57287"/>
        <dbReference type="ChEBI" id="CHEBI:57288"/>
        <dbReference type="ChEBI" id="CHEBI:61930"/>
        <dbReference type="EC" id="2.3.1.48"/>
    </reaction>
</comment>
<keyword evidence="3" id="KW-0488">Methylation</keyword>
<feature type="domain" description="ZZ-type" evidence="23">
    <location>
        <begin position="1503"/>
        <end position="1551"/>
    </location>
</feature>
<dbReference type="CDD" id="cd02337">
    <property type="entry name" value="ZZ_CBP"/>
    <property type="match status" value="1"/>
</dbReference>
<evidence type="ECO:0000256" key="14">
    <source>
        <dbReference type="ARBA" id="ARBA00023242"/>
    </source>
</evidence>
<keyword evidence="4" id="KW-0808">Transferase</keyword>
<dbReference type="InterPro" id="IPR010303">
    <property type="entry name" value="RING_CBP-p300"/>
</dbReference>
<dbReference type="OrthoDB" id="899at2759"/>
<dbReference type="SUPFAM" id="SSF47040">
    <property type="entry name" value="Kix domain of CBP (creb binding protein)"/>
    <property type="match status" value="1"/>
</dbReference>
<dbReference type="Pfam" id="PF08214">
    <property type="entry name" value="HAT_KAT11"/>
    <property type="match status" value="1"/>
</dbReference>
<dbReference type="GeneID" id="20202353"/>
<dbReference type="CTD" id="20202353"/>
<evidence type="ECO:0000313" key="26">
    <source>
        <dbReference type="EMBL" id="ESO09433.1"/>
    </source>
</evidence>
<dbReference type="FunFam" id="3.30.60.90:FF:000003">
    <property type="entry name" value="E1A binding protein p300"/>
    <property type="match status" value="1"/>
</dbReference>
<feature type="compositionally biased region" description="Polar residues" evidence="20">
    <location>
        <begin position="517"/>
        <end position="554"/>
    </location>
</feature>
<dbReference type="GO" id="GO:0003713">
    <property type="term" value="F:transcription coactivator activity"/>
    <property type="evidence" value="ECO:0000318"/>
    <property type="project" value="GO_Central"/>
</dbReference>
<evidence type="ECO:0000256" key="19">
    <source>
        <dbReference type="PROSITE-ProRule" id="PRU00228"/>
    </source>
</evidence>
<dbReference type="Gene3D" id="3.30.60.90">
    <property type="match status" value="1"/>
</dbReference>
<dbReference type="InterPro" id="IPR031162">
    <property type="entry name" value="CBP_P300_HAT"/>
</dbReference>
<dbReference type="InterPro" id="IPR013178">
    <property type="entry name" value="Histone_AcTrfase_Rtt109/CBP"/>
</dbReference>
<dbReference type="PROSITE" id="PS01357">
    <property type="entry name" value="ZF_ZZ_1"/>
    <property type="match status" value="1"/>
</dbReference>
<evidence type="ECO:0000259" key="23">
    <source>
        <dbReference type="PROSITE" id="PS50135"/>
    </source>
</evidence>
<dbReference type="CDD" id="cd15557">
    <property type="entry name" value="PHD_CBP_p300"/>
    <property type="match status" value="1"/>
</dbReference>
<dbReference type="InterPro" id="IPR036427">
    <property type="entry name" value="Bromodomain-like_sf"/>
</dbReference>
<dbReference type="Pfam" id="PF00569">
    <property type="entry name" value="ZZ"/>
    <property type="match status" value="1"/>
</dbReference>
<keyword evidence="28" id="KW-1185">Reference proteome</keyword>
<dbReference type="SMART" id="SM00551">
    <property type="entry name" value="ZnF_TAZ"/>
    <property type="match status" value="2"/>
</dbReference>
<dbReference type="GO" id="GO:0005634">
    <property type="term" value="C:nucleus"/>
    <property type="evidence" value="ECO:0007669"/>
    <property type="project" value="UniProtKB-SubCell"/>
</dbReference>
<dbReference type="Gene3D" id="3.30.40.10">
    <property type="entry name" value="Zinc/RING finger domain, C3HC4 (zinc finger)"/>
    <property type="match status" value="1"/>
</dbReference>
<feature type="region of interest" description="Disordered" evidence="20">
    <location>
        <begin position="517"/>
        <end position="557"/>
    </location>
</feature>
<feature type="compositionally biased region" description="Polar residues" evidence="20">
    <location>
        <begin position="1672"/>
        <end position="1692"/>
    </location>
</feature>
<evidence type="ECO:0000256" key="17">
    <source>
        <dbReference type="PROSITE-ProRule" id="PRU00035"/>
    </source>
</evidence>
<evidence type="ECO:0000256" key="6">
    <source>
        <dbReference type="ARBA" id="ARBA00022737"/>
    </source>
</evidence>
<dbReference type="EC" id="2.3.1.48" evidence="2"/>
<dbReference type="PRINTS" id="PR00503">
    <property type="entry name" value="BROMODOMAIN"/>
</dbReference>
<keyword evidence="7 19" id="KW-0863">Zinc-finger</keyword>
<dbReference type="Gene3D" id="1.20.920.10">
    <property type="entry name" value="Bromodomain-like"/>
    <property type="match status" value="1"/>
</dbReference>
<evidence type="ECO:0000256" key="10">
    <source>
        <dbReference type="ARBA" id="ARBA00023015"/>
    </source>
</evidence>
<dbReference type="EMBL" id="AMQM01002959">
    <property type="status" value="NOT_ANNOTATED_CDS"/>
    <property type="molecule type" value="Genomic_DNA"/>
</dbReference>
<dbReference type="SMART" id="SM00297">
    <property type="entry name" value="BROMO"/>
    <property type="match status" value="1"/>
</dbReference>
<dbReference type="SUPFAM" id="SSF57850">
    <property type="entry name" value="RING/U-box"/>
    <property type="match status" value="1"/>
</dbReference>
<name>T1F0K3_HELRO</name>
<evidence type="ECO:0000256" key="3">
    <source>
        <dbReference type="ARBA" id="ARBA00022481"/>
    </source>
</evidence>
<feature type="zinc finger region" description="TAZ-type" evidence="18">
    <location>
        <begin position="1569"/>
        <end position="1650"/>
    </location>
</feature>
<dbReference type="GO" id="GO:0000123">
    <property type="term" value="C:histone acetyltransferase complex"/>
    <property type="evidence" value="ECO:0000318"/>
    <property type="project" value="GO_Central"/>
</dbReference>
<evidence type="ECO:0000259" key="21">
    <source>
        <dbReference type="PROSITE" id="PS50014"/>
    </source>
</evidence>
<dbReference type="GO" id="GO:0005667">
    <property type="term" value="C:transcription regulator complex"/>
    <property type="evidence" value="ECO:0000318"/>
    <property type="project" value="GO_Central"/>
</dbReference>
<evidence type="ECO:0000256" key="1">
    <source>
        <dbReference type="ARBA" id="ARBA00004123"/>
    </source>
</evidence>
<dbReference type="SUPFAM" id="SSF57933">
    <property type="entry name" value="TAZ domain"/>
    <property type="match status" value="2"/>
</dbReference>
<evidence type="ECO:0000313" key="27">
    <source>
        <dbReference type="EnsemblMetazoa" id="HelroP168416"/>
    </source>
</evidence>
<dbReference type="InterPro" id="IPR036529">
    <property type="entry name" value="KIX_dom_sf"/>
</dbReference>
<sequence>MLSQDSDVPVIKRLKLNFSSSSAADQAWSIVNPTELNAQLPDELSDVTESPNSDSFGNTNGSYMDSYMPNNSLTSFNTTYNIHATSSATNNNASSTLTISNGKQVTNSYEYYQQNQNFIQPQHNSAGIFAESFRTVSSAANSKLVTNGVGSDNSNIEFNSNSNIASYACNNIVINNTSHVTHAYPPNVIILPESQHQPPLNNNYSNLINETSTVTVKEDDKDLLNNESLVHQGLWSRTTQGQDETKRRLIQQQLVLLLHAHKCKKREESNNNFLETSSIGSAENLDHNVCSIPHCKTMKNIIVHMVDCRLGKFCKTAHCASSQQILHHWKICNNMNCSVCSPLKLICEKKSTAASTSTTALANNFIISSNSHTHTFPSATSSFITSDNSLSYGSLIANERTSNTSNVLVCTAATLSQQSSSSLSPVTVNKTQVLNHLQQLHHQLQKQHEMQQQQQLLLQQQQPQPVAPVTKAQDSKQDYNDSFGEQHQQQFFIQVSKEQDLKQDTNNFCNEQLLGDHSQQQESVQSLPRESLPSCQSKNTPLMNGNAPNQTDTPRSADWRENVTSNLRSILIHKLVKAIFPQCNEMSLKDRRLLSLMHYATKVESDMFDIALNMNDYLQLLAVKTSKIQKDLDEKRSKQLSDGHNVEEATLKSSSSASLLSVSCTFPSDVTGKPSSFPSVTSTVKPSLASLAYSVSSVSTHLTHATMTATTTSTSQLFHQAESNGSSMDVEFGGPPCTYMLQPNEFTGDSSDNSPELLYATNMMNTQDNNISSQIIHKTSNSKPLLLANESSSENFNHNTSALVKMGNKNNSSILFADLSAVKNESNDIDNKLEVKLKNEDKNGTLVKSTSPTDVKDGLDYTKKVLTGTELRCILMPVLEQLYRCEPESFPFRKPVDPLGEGIPDYFDVIKKPMDLSTIKKKLDAGFYSDPWVFIDDVWQMFENAWTYNKKGTKVHKYSTKLSEIFDHEIDNMMKSLGYCCGHKHIFSPIVLICYGKHMCTIPVNTYYYTYQNRFSYCEKCFNDIRTDYIELNEDASQAPTRLLKTLFLKMKNGEFDYEPLVACSICNNKHHNICVMHMDQISSSNRFVCSICTKSQNLKKKENKFTAKREYYICKILGLPQTKLGSYLELRVNSFLKRKDAGMRRKFCNDESKEMEKSFPYIAKAIFAFMDVDGVDVCFFGMHVQEYASSVQPNSRRVYLAYMDSVNFFRPKHLRTSVYHELLIGYLDYAKNLGYMYAHIWACPPSDGDDYIFNCHPPDMKIPKPKRLQEWYKKMLNKAVNDQVIHDYKDLLKDVIEKNLQSVTEIPYFEGDYWPNVLEECIKELDEEEKKRKALEEADEDDMADDDTNDEHGLRRKGQKGPSSSSLSNKGSNNSNGNLHGTGGAALKRKQTKHKHGPQRKGGKKDSQLTTVCSLTARLLIAIEKLKEGFFVVTLQDPDKVTVNSLHPIKDPDQLVLNDLMDGRDSFLALAREKHYEFSSLRRAKYSTMAMLYELHTQGKDNFVYTCNICKAAVETHYHCEVCNDFDLCVPCYQQEGHHHKMEKLGGFDLNENQLSNSTSSTDQEGPRDVRKVAIDRCITALVHACQCRDANCRLNSCYKMKRIMNHMKICKRKNNRGCSICRQLIALCCYHAKHCQENKCLVPLCAPIKQKLQLQKSVQAQMMRRRMAALTQSGTENDSNVDNANESNGYMESENNKMDVDEERYDQYVQNGQDRSKLGLLCGQSLKLSSLNTNDNEIIYNQKMMVQSNSISAPLSSTSALPTTSSSSTTVTFTSRSSQPVIISLHSSLTNLSTTKPSTSNLKRGFQCISTTSSLLSQLVASPISNSSAGHLQVNNSNSNSLLTTLLANKNDDDVMSTTFHQNYSSSQNMLSALLSSPLNNGISNNNDNSLNERLKYINAANQFNDSSLNVNNDNINNISHISYSEDNNNINNNNNNLINNSINNNFTYITNNNNSSNSNIDSSNNNNLLNVGNLSNSLLLINTGDGYKILTNAFNQQLDNSSIALANDINNKKLSIISNSNCANNNSCNNNNDVVNVNNSYIDLLNYNNVNTPKNNLINVNGIKLIDDEATGQPKVFLQTILPTNSNVLLSQQSDSTCSQMQHLIEQQSLQFLQQQKSQAADHHQQQLFKAQQVLQISQQFSRDELCKTDNLLITPVQQLLQNQPQQPQQQQQVYELHESVKQCVLQKQMNQKNSQQIIKFVSSNVIPNQVQQLATNKLEKSIKQSPQQQASSEMTNFSVSTLQSQSTTTSAGAMVSEYLPTTSIPKAGGLLTNLQKLLSTNPSQKYQRFLKMVKSDPIKMASFIKQKQLALQQLQQQNLKVASSSSVSSALMPSLSSPETTSLTDASTPQVPLQQVAIIGQQQQLQLQNNKSQIHIVKLPQQSQQQQQQQPQQQQLQLQQPQQQQQQQVAPIMVALRPQESNKLTKQPTPVSFALMISESALLSQPAQTYINTVDVLSKPKPQFQQQRKQQPNEQQSNDQQQQHKQQDHQKTPNFNIGSATIHINNLIAFDNNININNTFNVTNNVNSTSGNNTTNNSPNSHYQTSPAANMFKHKFGNNMPQLTGPKTVTSQGRVSTNSQETLNALVSLLASNNKTTLTLPSTASSSPSPSSSVNNTLSALNDVSPAAQLVQKQQQSQKMLLNISSDSLSQPQQQLQQQQQPQKVFFNISSDQQHSQKIFLNISSDQQLQQQQLLQQPQKFFLNISSDQQLQQLQQPQKVFFNVSSDSLSHQQQQQQLQQPQKMFFNISSDSLPHQKHLPQRLQQQKIILQSGAQQLQNVNLLLANVDPHNQEQQSQQQLKIVNINQLSNKALQNIQLLNQQQLQQDRLLSSGQQQQQAQQFPKQFLLFQPSQNNNTSINNLPTSLTVATLDGIGIPEKAFLFYHA</sequence>
<dbReference type="InterPro" id="IPR035898">
    <property type="entry name" value="TAZ_dom_sf"/>
</dbReference>
<evidence type="ECO:0000256" key="16">
    <source>
        <dbReference type="ARBA" id="ARBA00048017"/>
    </source>
</evidence>
<proteinExistence type="predicted"/>
<keyword evidence="6" id="KW-0677">Repeat</keyword>
<evidence type="ECO:0000256" key="2">
    <source>
        <dbReference type="ARBA" id="ARBA00013184"/>
    </source>
</evidence>
<dbReference type="Pfam" id="PF02135">
    <property type="entry name" value="zf-TAZ"/>
    <property type="match status" value="2"/>
</dbReference>
<feature type="region of interest" description="Disordered" evidence="20">
    <location>
        <begin position="1333"/>
        <end position="1409"/>
    </location>
</feature>
<organism evidence="27 28">
    <name type="scientific">Helobdella robusta</name>
    <name type="common">Californian leech</name>
    <dbReference type="NCBI Taxonomy" id="6412"/>
    <lineage>
        <taxon>Eukaryota</taxon>
        <taxon>Metazoa</taxon>
        <taxon>Spiralia</taxon>
        <taxon>Lophotrochozoa</taxon>
        <taxon>Annelida</taxon>
        <taxon>Clitellata</taxon>
        <taxon>Hirudinea</taxon>
        <taxon>Rhynchobdellida</taxon>
        <taxon>Glossiphoniidae</taxon>
        <taxon>Helobdella</taxon>
    </lineage>
</organism>
<dbReference type="HOGENOM" id="CLU_226508_0_0_1"/>
<evidence type="ECO:0000256" key="8">
    <source>
        <dbReference type="ARBA" id="ARBA00022833"/>
    </source>
</evidence>
<feature type="zinc finger region" description="TAZ-type" evidence="18">
    <location>
        <begin position="243"/>
        <end position="343"/>
    </location>
</feature>
<dbReference type="GO" id="GO:0008270">
    <property type="term" value="F:zinc ion binding"/>
    <property type="evidence" value="ECO:0007669"/>
    <property type="project" value="UniProtKB-KW"/>
</dbReference>
<dbReference type="PROSITE" id="PS50134">
    <property type="entry name" value="ZF_TAZ"/>
    <property type="match status" value="2"/>
</dbReference>
<evidence type="ECO:0000256" key="12">
    <source>
        <dbReference type="ARBA" id="ARBA00023159"/>
    </source>
</evidence>
<evidence type="ECO:0000259" key="24">
    <source>
        <dbReference type="PROSITE" id="PS50952"/>
    </source>
</evidence>
<feature type="compositionally biased region" description="Low complexity" evidence="20">
    <location>
        <begin position="1361"/>
        <end position="1380"/>
    </location>
</feature>
<feature type="region of interest" description="Disordered" evidence="20">
    <location>
        <begin position="1672"/>
        <end position="1694"/>
    </location>
</feature>
<feature type="compositionally biased region" description="Acidic residues" evidence="20">
    <location>
        <begin position="1338"/>
        <end position="1350"/>
    </location>
</feature>
<dbReference type="PROSITE" id="PS50952">
    <property type="entry name" value="KIX"/>
    <property type="match status" value="1"/>
</dbReference>
<dbReference type="EMBL" id="KB095959">
    <property type="protein sequence ID" value="ESO09433.1"/>
    <property type="molecule type" value="Genomic_DNA"/>
</dbReference>
<dbReference type="PROSITE" id="PS00633">
    <property type="entry name" value="BROMODOMAIN_1"/>
    <property type="match status" value="1"/>
</dbReference>
<keyword evidence="9" id="KW-0156">Chromatin regulator</keyword>
<evidence type="ECO:0000256" key="20">
    <source>
        <dbReference type="SAM" id="MobiDB-lite"/>
    </source>
</evidence>
<feature type="domain" description="Bromo" evidence="21">
    <location>
        <begin position="884"/>
        <end position="956"/>
    </location>
</feature>
<dbReference type="InterPro" id="IPR000197">
    <property type="entry name" value="Znf_TAZ"/>
</dbReference>
<evidence type="ECO:0000256" key="18">
    <source>
        <dbReference type="PROSITE-ProRule" id="PRU00203"/>
    </source>
</evidence>
<keyword evidence="14" id="KW-0539">Nucleus</keyword>
<dbReference type="PROSITE" id="PS50135">
    <property type="entry name" value="ZF_ZZ_2"/>
    <property type="match status" value="1"/>
</dbReference>
<dbReference type="Gene3D" id="1.20.1020.10">
    <property type="entry name" value="TAZ domain"/>
    <property type="match status" value="2"/>
</dbReference>
<reference evidence="27" key="3">
    <citation type="submission" date="2015-06" db="UniProtKB">
        <authorList>
            <consortium name="EnsemblMetazoa"/>
        </authorList>
    </citation>
    <scope>IDENTIFICATION</scope>
</reference>
<dbReference type="EMBL" id="AMQM01002960">
    <property type="status" value="NOT_ANNOTATED_CDS"/>
    <property type="molecule type" value="Genomic_DNA"/>
</dbReference>
<feature type="domain" description="CBP/p300-type HAT" evidence="25">
    <location>
        <begin position="1114"/>
        <end position="1501"/>
    </location>
</feature>
<keyword evidence="15" id="KW-0012">Acyltransferase</keyword>
<dbReference type="InterPro" id="IPR001487">
    <property type="entry name" value="Bromodomain"/>
</dbReference>
<dbReference type="RefSeq" id="XP_009012526.1">
    <property type="nucleotide sequence ID" value="XM_009014278.1"/>
</dbReference>
<evidence type="ECO:0000256" key="13">
    <source>
        <dbReference type="ARBA" id="ARBA00023163"/>
    </source>
</evidence>
<reference evidence="26 28" key="2">
    <citation type="journal article" date="2013" name="Nature">
        <title>Insights into bilaterian evolution from three spiralian genomes.</title>
        <authorList>
            <person name="Simakov O."/>
            <person name="Marletaz F."/>
            <person name="Cho S.J."/>
            <person name="Edsinger-Gonzales E."/>
            <person name="Havlak P."/>
            <person name="Hellsten U."/>
            <person name="Kuo D.H."/>
            <person name="Larsson T."/>
            <person name="Lv J."/>
            <person name="Arendt D."/>
            <person name="Savage R."/>
            <person name="Osoegawa K."/>
            <person name="de Jong P."/>
            <person name="Grimwood J."/>
            <person name="Chapman J.A."/>
            <person name="Shapiro H."/>
            <person name="Aerts A."/>
            <person name="Otillar R.P."/>
            <person name="Terry A.Y."/>
            <person name="Boore J.L."/>
            <person name="Grigoriev I.V."/>
            <person name="Lindberg D.R."/>
            <person name="Seaver E.C."/>
            <person name="Weisblat D.A."/>
            <person name="Putnam N.H."/>
            <person name="Rokhsar D.S."/>
        </authorList>
    </citation>
    <scope>NUCLEOTIDE SEQUENCE</scope>
</reference>
<dbReference type="EnsemblMetazoa" id="HelroT168416">
    <property type="protein sequence ID" value="HelroP168416"/>
    <property type="gene ID" value="HelroG168416"/>
</dbReference>
<keyword evidence="13" id="KW-0804">Transcription</keyword>
<dbReference type="PROSITE" id="PS50014">
    <property type="entry name" value="BROMODOMAIN_2"/>
    <property type="match status" value="1"/>
</dbReference>
<keyword evidence="8 18" id="KW-0862">Zinc</keyword>
<evidence type="ECO:0000256" key="4">
    <source>
        <dbReference type="ARBA" id="ARBA00022679"/>
    </source>
</evidence>
<keyword evidence="10" id="KW-0805">Transcription regulation</keyword>
<evidence type="ECO:0000313" key="28">
    <source>
        <dbReference type="Proteomes" id="UP000015101"/>
    </source>
</evidence>
<feature type="domain" description="KIX" evidence="24">
    <location>
        <begin position="554"/>
        <end position="633"/>
    </location>
</feature>
<protein>
    <recommendedName>
        <fullName evidence="2">histone acetyltransferase</fullName>
        <ecNumber evidence="2">2.3.1.48</ecNumber>
    </recommendedName>
</protein>
<dbReference type="InterPro" id="IPR013083">
    <property type="entry name" value="Znf_RING/FYVE/PHD"/>
</dbReference>
<dbReference type="InterPro" id="IPR018359">
    <property type="entry name" value="Bromodomain_CS"/>
</dbReference>
<dbReference type="Pfam" id="PF06001">
    <property type="entry name" value="RING_CBP-p300"/>
    <property type="match status" value="1"/>
</dbReference>
<dbReference type="Pfam" id="PF00439">
    <property type="entry name" value="Bromodomain"/>
    <property type="match status" value="1"/>
</dbReference>
<dbReference type="Pfam" id="PF23570">
    <property type="entry name" value="PHD_P300"/>
    <property type="match status" value="1"/>
</dbReference>
<dbReference type="GO" id="GO:0045944">
    <property type="term" value="P:positive regulation of transcription by RNA polymerase II"/>
    <property type="evidence" value="ECO:0000318"/>
    <property type="project" value="GO_Central"/>
</dbReference>
<keyword evidence="11 17" id="KW-0103">Bromodomain</keyword>
<dbReference type="GO" id="GO:0140297">
    <property type="term" value="F:DNA-binding transcription factor binding"/>
    <property type="evidence" value="ECO:0007669"/>
    <property type="project" value="UniProtKB-ARBA"/>
</dbReference>
<feature type="domain" description="TAZ-type" evidence="22">
    <location>
        <begin position="243"/>
        <end position="343"/>
    </location>
</feature>
<accession>T1F0K3</accession>
<dbReference type="InterPro" id="IPR038547">
    <property type="entry name" value="RING_CBP-p300_sf"/>
</dbReference>
<evidence type="ECO:0000259" key="22">
    <source>
        <dbReference type="PROSITE" id="PS50134"/>
    </source>
</evidence>
<feature type="compositionally biased region" description="Low complexity" evidence="20">
    <location>
        <begin position="450"/>
        <end position="464"/>
    </location>
</feature>
<dbReference type="InterPro" id="IPR000433">
    <property type="entry name" value="Znf_ZZ"/>
</dbReference>
<feature type="compositionally biased region" description="Low complexity" evidence="20">
    <location>
        <begin position="2465"/>
        <end position="2488"/>
    </location>
</feature>
<dbReference type="STRING" id="6412.T1F0K3"/>
<dbReference type="PANTHER" id="PTHR13808">
    <property type="entry name" value="CBP/P300-RELATED"/>
    <property type="match status" value="1"/>
</dbReference>
<dbReference type="CDD" id="cd15802">
    <property type="entry name" value="RING_CBP-p300"/>
    <property type="match status" value="1"/>
</dbReference>
<dbReference type="Pfam" id="PF02172">
    <property type="entry name" value="KIX"/>
    <property type="match status" value="1"/>
</dbReference>
<dbReference type="Proteomes" id="UP000015101">
    <property type="component" value="Unassembled WGS sequence"/>
</dbReference>
<dbReference type="SMART" id="SM01250">
    <property type="entry name" value="KAT11"/>
    <property type="match status" value="1"/>
</dbReference>
<dbReference type="InParanoid" id="T1F0K3"/>
<dbReference type="Gene3D" id="2.10.110.40">
    <property type="match status" value="1"/>
</dbReference>